<proteinExistence type="predicted"/>
<organism evidence="1 2">
    <name type="scientific">Imbroritus primus</name>
    <dbReference type="NCBI Taxonomy" id="3058603"/>
    <lineage>
        <taxon>Bacteria</taxon>
        <taxon>Pseudomonadati</taxon>
        <taxon>Pseudomonadota</taxon>
        <taxon>Betaproteobacteria</taxon>
        <taxon>Burkholderiales</taxon>
        <taxon>Burkholderiaceae</taxon>
        <taxon>Imbroritus</taxon>
    </lineage>
</organism>
<sequence length="227" mass="25929">MKVLIIEDERRTADFLHKGLSESGFVVDLAATGPEGVHQARESRYDLILLDVMLPDLDGWQVMQTIRQHTEAPVIFLTARDDVRDRLRGFELGADDYLVKPFAFAELLARIRRCLKRAVGREAERLEVDGLDIDVLGRRVMRDGVRLDLTAREFALLHLLARRHGEVLSRSEIASQVWDVNFDTDTNVVDVAIRRLRAKIDEPFEHRLIYTVRGLGYVLDAARGRDA</sequence>
<keyword evidence="2" id="KW-1185">Reference proteome</keyword>
<name>A0ACD3SL23_9BURK</name>
<evidence type="ECO:0000313" key="1">
    <source>
        <dbReference type="EMBL" id="TMS56937.1"/>
    </source>
</evidence>
<gene>
    <name evidence="1" type="ORF">MW7_013250</name>
</gene>
<comment type="caution">
    <text evidence="1">The sequence shown here is derived from an EMBL/GenBank/DDBJ whole genome shotgun (WGS) entry which is preliminary data.</text>
</comment>
<evidence type="ECO:0000313" key="2">
    <source>
        <dbReference type="Proteomes" id="UP000004277"/>
    </source>
</evidence>
<dbReference type="Proteomes" id="UP000004277">
    <property type="component" value="Unassembled WGS sequence"/>
</dbReference>
<dbReference type="EMBL" id="AKCV02000025">
    <property type="protein sequence ID" value="TMS56937.1"/>
    <property type="molecule type" value="Genomic_DNA"/>
</dbReference>
<protein>
    <submittedName>
        <fullName evidence="1">Response regulator</fullName>
    </submittedName>
</protein>
<accession>A0ACD3SL23</accession>
<reference evidence="1" key="1">
    <citation type="submission" date="2019-05" db="EMBL/GenBank/DDBJ databases">
        <title>Revised genome assembly of Burkholderiaceae (previously Ralstonia) sp. PBA.</title>
        <authorList>
            <person name="Gan H.M."/>
        </authorList>
    </citation>
    <scope>NUCLEOTIDE SEQUENCE</scope>
    <source>
        <strain evidence="1">PBA</strain>
    </source>
</reference>